<evidence type="ECO:0000256" key="8">
    <source>
        <dbReference type="SAM" id="Phobius"/>
    </source>
</evidence>
<keyword evidence="4" id="KW-1003">Cell membrane</keyword>
<evidence type="ECO:0000256" key="4">
    <source>
        <dbReference type="ARBA" id="ARBA00022475"/>
    </source>
</evidence>
<comment type="subcellular location">
    <subcellularLocation>
        <location evidence="1">Cell membrane</location>
        <topology evidence="1">Multi-pass membrane protein</topology>
    </subcellularLocation>
</comment>
<evidence type="ECO:0000256" key="5">
    <source>
        <dbReference type="ARBA" id="ARBA00022692"/>
    </source>
</evidence>
<comment type="caution">
    <text evidence="9">The sequence shown here is derived from an EMBL/GenBank/DDBJ whole genome shotgun (WGS) entry which is preliminary data.</text>
</comment>
<evidence type="ECO:0000313" key="9">
    <source>
        <dbReference type="EMBL" id="MBC8587778.1"/>
    </source>
</evidence>
<evidence type="ECO:0000313" key="10">
    <source>
        <dbReference type="Proteomes" id="UP000601171"/>
    </source>
</evidence>
<dbReference type="InterPro" id="IPR011606">
    <property type="entry name" value="Brnchd-chn_aa_trnsp_permease"/>
</dbReference>
<feature type="transmembrane region" description="Helical" evidence="8">
    <location>
        <begin position="55"/>
        <end position="77"/>
    </location>
</feature>
<feature type="transmembrane region" description="Helical" evidence="8">
    <location>
        <begin position="20"/>
        <end position="49"/>
    </location>
</feature>
<dbReference type="Proteomes" id="UP000601171">
    <property type="component" value="Unassembled WGS sequence"/>
</dbReference>
<dbReference type="RefSeq" id="WP_262429226.1">
    <property type="nucleotide sequence ID" value="NZ_JACRTG010000016.1"/>
</dbReference>
<organism evidence="9 10">
    <name type="scientific">Paratissierella segnis</name>
    <dbReference type="NCBI Taxonomy" id="2763679"/>
    <lineage>
        <taxon>Bacteria</taxon>
        <taxon>Bacillati</taxon>
        <taxon>Bacillota</taxon>
        <taxon>Tissierellia</taxon>
        <taxon>Tissierellales</taxon>
        <taxon>Tissierellaceae</taxon>
        <taxon>Paratissierella</taxon>
    </lineage>
</organism>
<sequence length="232" mass="25355">MNLKLLKAAIIKTLPIMAGYMVLGMGFGILLKINGYGVLWVLAMSIFVYAGSMQYVGISLITGGASIISTALTTLMVNARHLFYGISMIQRYRGAGLKKLYLMFALTDETYSLVCNGDYPEGAIPHEYYFLVSLCDQIYWVIGSVMGSLIGSVITFNTEGIDFAMTALFVTVFVEQWVDTKEHRPSLIGVGASVLCLLLFGRENFLIPTMISIIILLTVCRGALERGGVASE</sequence>
<accession>A0A926EQB9</accession>
<dbReference type="AlphaFoldDB" id="A0A926EQB9"/>
<feature type="transmembrane region" description="Helical" evidence="8">
    <location>
        <begin position="138"/>
        <end position="155"/>
    </location>
</feature>
<dbReference type="EMBL" id="JACRTG010000016">
    <property type="protein sequence ID" value="MBC8587778.1"/>
    <property type="molecule type" value="Genomic_DNA"/>
</dbReference>
<dbReference type="GO" id="GO:1903785">
    <property type="term" value="P:L-valine transmembrane transport"/>
    <property type="evidence" value="ECO:0007669"/>
    <property type="project" value="TreeGrafter"/>
</dbReference>
<keyword evidence="6 8" id="KW-1133">Transmembrane helix</keyword>
<evidence type="ECO:0000256" key="1">
    <source>
        <dbReference type="ARBA" id="ARBA00004651"/>
    </source>
</evidence>
<gene>
    <name evidence="9" type="ORF">H8707_05965</name>
</gene>
<evidence type="ECO:0000256" key="6">
    <source>
        <dbReference type="ARBA" id="ARBA00022989"/>
    </source>
</evidence>
<keyword evidence="7 8" id="KW-0472">Membrane</keyword>
<evidence type="ECO:0000256" key="7">
    <source>
        <dbReference type="ARBA" id="ARBA00023136"/>
    </source>
</evidence>
<keyword evidence="10" id="KW-1185">Reference proteome</keyword>
<protein>
    <submittedName>
        <fullName evidence="9">AzlC family ABC transporter permease</fullName>
    </submittedName>
</protein>
<evidence type="ECO:0000256" key="3">
    <source>
        <dbReference type="ARBA" id="ARBA00022448"/>
    </source>
</evidence>
<keyword evidence="5 8" id="KW-0812">Transmembrane</keyword>
<reference evidence="9" key="1">
    <citation type="submission" date="2020-08" db="EMBL/GenBank/DDBJ databases">
        <title>Genome public.</title>
        <authorList>
            <person name="Liu C."/>
            <person name="Sun Q."/>
        </authorList>
    </citation>
    <scope>NUCLEOTIDE SEQUENCE</scope>
    <source>
        <strain evidence="9">BX21</strain>
    </source>
</reference>
<proteinExistence type="inferred from homology"/>
<dbReference type="GO" id="GO:0005886">
    <property type="term" value="C:plasma membrane"/>
    <property type="evidence" value="ECO:0007669"/>
    <property type="project" value="UniProtKB-SubCell"/>
</dbReference>
<comment type="similarity">
    <text evidence="2">Belongs to the AzlC family.</text>
</comment>
<evidence type="ECO:0000256" key="2">
    <source>
        <dbReference type="ARBA" id="ARBA00010735"/>
    </source>
</evidence>
<dbReference type="PANTHER" id="PTHR34979">
    <property type="entry name" value="INNER MEMBRANE PROTEIN YGAZ"/>
    <property type="match status" value="1"/>
</dbReference>
<name>A0A926EQB9_9FIRM</name>
<dbReference type="Pfam" id="PF03591">
    <property type="entry name" value="AzlC"/>
    <property type="match status" value="1"/>
</dbReference>
<keyword evidence="3" id="KW-0813">Transport</keyword>
<dbReference type="PANTHER" id="PTHR34979:SF1">
    <property type="entry name" value="INNER MEMBRANE PROTEIN YGAZ"/>
    <property type="match status" value="1"/>
</dbReference>